<feature type="domain" description="Zn(2)-C6 fungal-type" evidence="9">
    <location>
        <begin position="31"/>
        <end position="61"/>
    </location>
</feature>
<dbReference type="Gene3D" id="4.10.240.10">
    <property type="entry name" value="Zn(2)-C6 fungal-type DNA-binding domain"/>
    <property type="match status" value="1"/>
</dbReference>
<dbReference type="Pfam" id="PF00172">
    <property type="entry name" value="Zn_clus"/>
    <property type="match status" value="1"/>
</dbReference>
<evidence type="ECO:0000256" key="8">
    <source>
        <dbReference type="SAM" id="MobiDB-lite"/>
    </source>
</evidence>
<keyword evidence="4" id="KW-0805">Transcription regulation</keyword>
<dbReference type="CDD" id="cd12148">
    <property type="entry name" value="fungal_TF_MHR"/>
    <property type="match status" value="1"/>
</dbReference>
<dbReference type="PROSITE" id="PS00463">
    <property type="entry name" value="ZN2_CY6_FUNGAL_1"/>
    <property type="match status" value="1"/>
</dbReference>
<dbReference type="InterPro" id="IPR052202">
    <property type="entry name" value="Yeast_MetPath_Reg"/>
</dbReference>
<dbReference type="CDD" id="cd00067">
    <property type="entry name" value="GAL4"/>
    <property type="match status" value="1"/>
</dbReference>
<keyword evidence="6" id="KW-0804">Transcription</keyword>
<dbReference type="GO" id="GO:0045944">
    <property type="term" value="P:positive regulation of transcription by RNA polymerase II"/>
    <property type="evidence" value="ECO:0007669"/>
    <property type="project" value="TreeGrafter"/>
</dbReference>
<evidence type="ECO:0000256" key="4">
    <source>
        <dbReference type="ARBA" id="ARBA00023015"/>
    </source>
</evidence>
<dbReference type="PANTHER" id="PTHR47782">
    <property type="entry name" value="ZN(II)2CYS6 TRANSCRIPTION FACTOR (EUROFUNG)-RELATED"/>
    <property type="match status" value="1"/>
</dbReference>
<comment type="caution">
    <text evidence="10">The sequence shown here is derived from an EMBL/GenBank/DDBJ whole genome shotgun (WGS) entry which is preliminary data.</text>
</comment>
<name>A0A8K0THF7_9PEZI</name>
<gene>
    <name evidence="10" type="ORF">B0T11DRAFT_85601</name>
</gene>
<keyword evidence="5" id="KW-0238">DNA-binding</keyword>
<dbReference type="InterPro" id="IPR036864">
    <property type="entry name" value="Zn2-C6_fun-type_DNA-bd_sf"/>
</dbReference>
<feature type="compositionally biased region" description="Polar residues" evidence="8">
    <location>
        <begin position="116"/>
        <end position="125"/>
    </location>
</feature>
<dbReference type="GO" id="GO:0000981">
    <property type="term" value="F:DNA-binding transcription factor activity, RNA polymerase II-specific"/>
    <property type="evidence" value="ECO:0007669"/>
    <property type="project" value="InterPro"/>
</dbReference>
<feature type="region of interest" description="Disordered" evidence="8">
    <location>
        <begin position="97"/>
        <end position="125"/>
    </location>
</feature>
<evidence type="ECO:0000256" key="2">
    <source>
        <dbReference type="ARBA" id="ARBA00022723"/>
    </source>
</evidence>
<dbReference type="InterPro" id="IPR001138">
    <property type="entry name" value="Zn2Cys6_DnaBD"/>
</dbReference>
<dbReference type="Pfam" id="PF04082">
    <property type="entry name" value="Fungal_trans"/>
    <property type="match status" value="1"/>
</dbReference>
<dbReference type="AlphaFoldDB" id="A0A8K0THF7"/>
<feature type="region of interest" description="Disordered" evidence="8">
    <location>
        <begin position="1"/>
        <end position="29"/>
    </location>
</feature>
<protein>
    <recommendedName>
        <fullName evidence="9">Zn(2)-C6 fungal-type domain-containing protein</fullName>
    </recommendedName>
</protein>
<dbReference type="PANTHER" id="PTHR47782:SF14">
    <property type="entry name" value="ZN(II)2CYS6 TRANSCRIPTION FACTOR (EUROFUNG)"/>
    <property type="match status" value="1"/>
</dbReference>
<evidence type="ECO:0000256" key="3">
    <source>
        <dbReference type="ARBA" id="ARBA00022833"/>
    </source>
</evidence>
<evidence type="ECO:0000256" key="5">
    <source>
        <dbReference type="ARBA" id="ARBA00023125"/>
    </source>
</evidence>
<proteinExistence type="predicted"/>
<dbReference type="GO" id="GO:0008270">
    <property type="term" value="F:zinc ion binding"/>
    <property type="evidence" value="ECO:0007669"/>
    <property type="project" value="InterPro"/>
</dbReference>
<dbReference type="PROSITE" id="PS50048">
    <property type="entry name" value="ZN2_CY6_FUNGAL_2"/>
    <property type="match status" value="1"/>
</dbReference>
<dbReference type="SMART" id="SM00906">
    <property type="entry name" value="Fungal_trans"/>
    <property type="match status" value="1"/>
</dbReference>
<evidence type="ECO:0000256" key="1">
    <source>
        <dbReference type="ARBA" id="ARBA00004123"/>
    </source>
</evidence>
<evidence type="ECO:0000256" key="7">
    <source>
        <dbReference type="ARBA" id="ARBA00023242"/>
    </source>
</evidence>
<dbReference type="InterPro" id="IPR007219">
    <property type="entry name" value="XnlR_reg_dom"/>
</dbReference>
<dbReference type="GO" id="GO:0005634">
    <property type="term" value="C:nucleus"/>
    <property type="evidence" value="ECO:0007669"/>
    <property type="project" value="UniProtKB-SubCell"/>
</dbReference>
<dbReference type="OrthoDB" id="1621678at2759"/>
<dbReference type="Proteomes" id="UP000813385">
    <property type="component" value="Unassembled WGS sequence"/>
</dbReference>
<dbReference type="SMART" id="SM00066">
    <property type="entry name" value="GAL4"/>
    <property type="match status" value="1"/>
</dbReference>
<keyword evidence="11" id="KW-1185">Reference proteome</keyword>
<accession>A0A8K0THF7</accession>
<dbReference type="EMBL" id="JAGPXD010000003">
    <property type="protein sequence ID" value="KAH7362560.1"/>
    <property type="molecule type" value="Genomic_DNA"/>
</dbReference>
<keyword evidence="2" id="KW-0479">Metal-binding</keyword>
<keyword evidence="7" id="KW-0539">Nucleus</keyword>
<dbReference type="GO" id="GO:0006351">
    <property type="term" value="P:DNA-templated transcription"/>
    <property type="evidence" value="ECO:0007669"/>
    <property type="project" value="InterPro"/>
</dbReference>
<dbReference type="SUPFAM" id="SSF57701">
    <property type="entry name" value="Zn2/Cys6 DNA-binding domain"/>
    <property type="match status" value="1"/>
</dbReference>
<keyword evidence="3" id="KW-0862">Zinc</keyword>
<sequence length="628" mass="68747">MVAAAEMSTGASNQSTGSPASPSSPARRGQACGRCWRRKQKCDRLLPACTSCVDAGQECTARAQDISALLESEEDAGLSHASVNSYVETLKRRVADLENGTPSKRPRTAVQPSPVGDTSTRTEALSATPVDMLEDASAEDSSVRDTMGAIGFLSNSAMAEPRAEGEGSATHGLALTEMVLAALAVGGHDPSRSTGSRPFIVLDDHQVPLSRQSTLQHFQAFADWSFFVPYLDSQQLWEHYEETVAQHGGPSANHVPALRRFNAYMAIATGIMMSHDADRLSFLSSSLHSMAVKLLPLTILPHSPPDSIHCITMLLFYSLLSSTGGSSWHLLDLAMKTCIALGLHKDSSPQADHTRSQYDHRWLFWTLYIYDRSLSCVMDRPFSIHDSDISVQVPQDTEGPFLSASESMNAKAASSRHLVRQAQLASSIRDSDNVDPMCAYHNICFWRDSPPVLHETSASRKVWMDVVNQLSCRLLVHAVHPKHRSSSTPGLLMGTAEDVETDTVDSCQRLIDSLYDKYNQGTSSGGFIDAYDALSAAVILTCLAKRLGRREPRHLTQVLESINKASSVVAQIAGRFPALRDYRELLFTLSGRVMEEHGGKTESFVNTLSRVPPTVPRRLRHFMQSSFS</sequence>
<evidence type="ECO:0000259" key="9">
    <source>
        <dbReference type="PROSITE" id="PS50048"/>
    </source>
</evidence>
<reference evidence="10" key="1">
    <citation type="journal article" date="2021" name="Nat. Commun.">
        <title>Genetic determinants of endophytism in the Arabidopsis root mycobiome.</title>
        <authorList>
            <person name="Mesny F."/>
            <person name="Miyauchi S."/>
            <person name="Thiergart T."/>
            <person name="Pickel B."/>
            <person name="Atanasova L."/>
            <person name="Karlsson M."/>
            <person name="Huettel B."/>
            <person name="Barry K.W."/>
            <person name="Haridas S."/>
            <person name="Chen C."/>
            <person name="Bauer D."/>
            <person name="Andreopoulos W."/>
            <person name="Pangilinan J."/>
            <person name="LaButti K."/>
            <person name="Riley R."/>
            <person name="Lipzen A."/>
            <person name="Clum A."/>
            <person name="Drula E."/>
            <person name="Henrissat B."/>
            <person name="Kohler A."/>
            <person name="Grigoriev I.V."/>
            <person name="Martin F.M."/>
            <person name="Hacquard S."/>
        </authorList>
    </citation>
    <scope>NUCLEOTIDE SEQUENCE</scope>
    <source>
        <strain evidence="10">MPI-CAGE-AT-0016</strain>
    </source>
</reference>
<comment type="subcellular location">
    <subcellularLocation>
        <location evidence="1">Nucleus</location>
    </subcellularLocation>
</comment>
<evidence type="ECO:0000313" key="10">
    <source>
        <dbReference type="EMBL" id="KAH7362560.1"/>
    </source>
</evidence>
<evidence type="ECO:0000313" key="11">
    <source>
        <dbReference type="Proteomes" id="UP000813385"/>
    </source>
</evidence>
<dbReference type="GO" id="GO:0043565">
    <property type="term" value="F:sequence-specific DNA binding"/>
    <property type="evidence" value="ECO:0007669"/>
    <property type="project" value="TreeGrafter"/>
</dbReference>
<organism evidence="10 11">
    <name type="scientific">Plectosphaerella cucumerina</name>
    <dbReference type="NCBI Taxonomy" id="40658"/>
    <lineage>
        <taxon>Eukaryota</taxon>
        <taxon>Fungi</taxon>
        <taxon>Dikarya</taxon>
        <taxon>Ascomycota</taxon>
        <taxon>Pezizomycotina</taxon>
        <taxon>Sordariomycetes</taxon>
        <taxon>Hypocreomycetidae</taxon>
        <taxon>Glomerellales</taxon>
        <taxon>Plectosphaerellaceae</taxon>
        <taxon>Plectosphaerella</taxon>
    </lineage>
</organism>
<evidence type="ECO:0000256" key="6">
    <source>
        <dbReference type="ARBA" id="ARBA00023163"/>
    </source>
</evidence>